<sequence>MPKPTASAEFRSAPRIPSFPGSGLGTQCAKGSAFPPEVPGGAWAEARYEAEPRNEGGLQFFSGPAVD</sequence>
<evidence type="ECO:0000313" key="2">
    <source>
        <dbReference type="EMBL" id="QDV40805.1"/>
    </source>
</evidence>
<dbReference type="Proteomes" id="UP000319004">
    <property type="component" value="Chromosome"/>
</dbReference>
<accession>A0A518HIY3</accession>
<name>A0A518HIY3_9BACT</name>
<dbReference type="KEGG" id="snep:Enr13x_06410"/>
<evidence type="ECO:0000313" key="3">
    <source>
        <dbReference type="Proteomes" id="UP000319004"/>
    </source>
</evidence>
<gene>
    <name evidence="2" type="ORF">Enr13x_06410</name>
</gene>
<dbReference type="EMBL" id="CP037423">
    <property type="protein sequence ID" value="QDV40805.1"/>
    <property type="molecule type" value="Genomic_DNA"/>
</dbReference>
<dbReference type="AlphaFoldDB" id="A0A518HIY3"/>
<protein>
    <submittedName>
        <fullName evidence="2">Uncharacterized protein</fullName>
    </submittedName>
</protein>
<feature type="region of interest" description="Disordered" evidence="1">
    <location>
        <begin position="1"/>
        <end position="36"/>
    </location>
</feature>
<keyword evidence="3" id="KW-1185">Reference proteome</keyword>
<evidence type="ECO:0000256" key="1">
    <source>
        <dbReference type="SAM" id="MobiDB-lite"/>
    </source>
</evidence>
<proteinExistence type="predicted"/>
<organism evidence="2 3">
    <name type="scientific">Stieleria neptunia</name>
    <dbReference type="NCBI Taxonomy" id="2527979"/>
    <lineage>
        <taxon>Bacteria</taxon>
        <taxon>Pseudomonadati</taxon>
        <taxon>Planctomycetota</taxon>
        <taxon>Planctomycetia</taxon>
        <taxon>Pirellulales</taxon>
        <taxon>Pirellulaceae</taxon>
        <taxon>Stieleria</taxon>
    </lineage>
</organism>
<reference evidence="2 3" key="1">
    <citation type="submission" date="2019-03" db="EMBL/GenBank/DDBJ databases">
        <title>Deep-cultivation of Planctomycetes and their phenomic and genomic characterization uncovers novel biology.</title>
        <authorList>
            <person name="Wiegand S."/>
            <person name="Jogler M."/>
            <person name="Boedeker C."/>
            <person name="Pinto D."/>
            <person name="Vollmers J."/>
            <person name="Rivas-Marin E."/>
            <person name="Kohn T."/>
            <person name="Peeters S.H."/>
            <person name="Heuer A."/>
            <person name="Rast P."/>
            <person name="Oberbeckmann S."/>
            <person name="Bunk B."/>
            <person name="Jeske O."/>
            <person name="Meyerdierks A."/>
            <person name="Storesund J.E."/>
            <person name="Kallscheuer N."/>
            <person name="Luecker S."/>
            <person name="Lage O.M."/>
            <person name="Pohl T."/>
            <person name="Merkel B.J."/>
            <person name="Hornburger P."/>
            <person name="Mueller R.-W."/>
            <person name="Bruemmer F."/>
            <person name="Labrenz M."/>
            <person name="Spormann A.M."/>
            <person name="Op den Camp H."/>
            <person name="Overmann J."/>
            <person name="Amann R."/>
            <person name="Jetten M.S.M."/>
            <person name="Mascher T."/>
            <person name="Medema M.H."/>
            <person name="Devos D.P."/>
            <person name="Kaster A.-K."/>
            <person name="Ovreas L."/>
            <person name="Rohde M."/>
            <person name="Galperin M.Y."/>
            <person name="Jogler C."/>
        </authorList>
    </citation>
    <scope>NUCLEOTIDE SEQUENCE [LARGE SCALE GENOMIC DNA]</scope>
    <source>
        <strain evidence="2 3">Enr13</strain>
    </source>
</reference>